<keyword evidence="1" id="KW-0472">Membrane</keyword>
<keyword evidence="3" id="KW-1185">Reference proteome</keyword>
<feature type="non-terminal residue" evidence="2">
    <location>
        <position position="1"/>
    </location>
</feature>
<organism evidence="2 3">
    <name type="scientific">Mucuna pruriens</name>
    <name type="common">Velvet bean</name>
    <name type="synonym">Dolichos pruriens</name>
    <dbReference type="NCBI Taxonomy" id="157652"/>
    <lineage>
        <taxon>Eukaryota</taxon>
        <taxon>Viridiplantae</taxon>
        <taxon>Streptophyta</taxon>
        <taxon>Embryophyta</taxon>
        <taxon>Tracheophyta</taxon>
        <taxon>Spermatophyta</taxon>
        <taxon>Magnoliopsida</taxon>
        <taxon>eudicotyledons</taxon>
        <taxon>Gunneridae</taxon>
        <taxon>Pentapetalae</taxon>
        <taxon>rosids</taxon>
        <taxon>fabids</taxon>
        <taxon>Fabales</taxon>
        <taxon>Fabaceae</taxon>
        <taxon>Papilionoideae</taxon>
        <taxon>50 kb inversion clade</taxon>
        <taxon>NPAAA clade</taxon>
        <taxon>indigoferoid/millettioid clade</taxon>
        <taxon>Phaseoleae</taxon>
        <taxon>Mucuna</taxon>
    </lineage>
</organism>
<dbReference type="OrthoDB" id="1667576at2759"/>
<evidence type="ECO:0000313" key="2">
    <source>
        <dbReference type="EMBL" id="RDX64399.1"/>
    </source>
</evidence>
<sequence length="129" mass="14938">MIKREKLHISNLMACSLSSFCTLNQAFSRHKLFQYPKIRSQSFSDNGKRANIVDANLSILRERIEQVRKREERDIHTRGWNYKRSYDHKYKRDCMISESAEIIGLACTVIGLVFLIGSLSICLLSLLVT</sequence>
<gene>
    <name evidence="2" type="ORF">CR513_57049</name>
</gene>
<evidence type="ECO:0000256" key="1">
    <source>
        <dbReference type="SAM" id="Phobius"/>
    </source>
</evidence>
<name>A0A371EEI5_MUCPR</name>
<reference evidence="2" key="1">
    <citation type="submission" date="2018-05" db="EMBL/GenBank/DDBJ databases">
        <title>Draft genome of Mucuna pruriens seed.</title>
        <authorList>
            <person name="Nnadi N.E."/>
            <person name="Vos R."/>
            <person name="Hasami M.H."/>
            <person name="Devisetty U.K."/>
            <person name="Aguiy J.C."/>
        </authorList>
    </citation>
    <scope>NUCLEOTIDE SEQUENCE [LARGE SCALE GENOMIC DNA]</scope>
    <source>
        <strain evidence="2">JCA_2017</strain>
    </source>
</reference>
<dbReference type="EMBL" id="QJKJ01014402">
    <property type="protein sequence ID" value="RDX64399.1"/>
    <property type="molecule type" value="Genomic_DNA"/>
</dbReference>
<proteinExistence type="predicted"/>
<dbReference type="Proteomes" id="UP000257109">
    <property type="component" value="Unassembled WGS sequence"/>
</dbReference>
<keyword evidence="1" id="KW-0812">Transmembrane</keyword>
<feature type="transmembrane region" description="Helical" evidence="1">
    <location>
        <begin position="102"/>
        <end position="128"/>
    </location>
</feature>
<comment type="caution">
    <text evidence="2">The sequence shown here is derived from an EMBL/GenBank/DDBJ whole genome shotgun (WGS) entry which is preliminary data.</text>
</comment>
<keyword evidence="1" id="KW-1133">Transmembrane helix</keyword>
<dbReference type="PANTHER" id="PTHR38225">
    <property type="entry name" value="PROTEIN, PUTATIVE-RELATED"/>
    <property type="match status" value="1"/>
</dbReference>
<dbReference type="PANTHER" id="PTHR38225:SF3">
    <property type="entry name" value="RX N-TERMINAL DOMAIN-CONTAINING PROTEIN"/>
    <property type="match status" value="1"/>
</dbReference>
<dbReference type="AlphaFoldDB" id="A0A371EEI5"/>
<protein>
    <submittedName>
        <fullName evidence="2">Uncharacterized protein</fullName>
    </submittedName>
</protein>
<accession>A0A371EEI5</accession>
<evidence type="ECO:0000313" key="3">
    <source>
        <dbReference type="Proteomes" id="UP000257109"/>
    </source>
</evidence>